<protein>
    <submittedName>
        <fullName evidence="4">Amidohydrolase</fullName>
    </submittedName>
</protein>
<dbReference type="GO" id="GO:0046872">
    <property type="term" value="F:metal ion binding"/>
    <property type="evidence" value="ECO:0007669"/>
    <property type="project" value="UniProtKB-KW"/>
</dbReference>
<feature type="binding site" evidence="2">
    <location>
        <position position="106"/>
    </location>
    <ligand>
        <name>Mn(2+)</name>
        <dbReference type="ChEBI" id="CHEBI:29035"/>
        <label>2</label>
    </ligand>
</feature>
<dbReference type="FunFam" id="3.30.70.360:FF:000001">
    <property type="entry name" value="N-acetyldiaminopimelate deacetylase"/>
    <property type="match status" value="1"/>
</dbReference>
<dbReference type="InterPro" id="IPR011650">
    <property type="entry name" value="Peptidase_M20_dimer"/>
</dbReference>
<dbReference type="GO" id="GO:0019877">
    <property type="term" value="P:diaminopimelate biosynthetic process"/>
    <property type="evidence" value="ECO:0007669"/>
    <property type="project" value="UniProtKB-ARBA"/>
</dbReference>
<sequence length="394" mass="42161">MPSPPDLGPHLGKLIQLRRDLHAHPELKFEETRTADQVAAWLQALGLPLHRGMGGTGVVATLRGTGPDAADPARAIGLRADMDALPVQEANAFAHASVHRGRMHACGHDGHTAMLLGGATLLAQRPDFNGTVHFIFQPGEEGGAGARRMMDDGLFERFPVQAVYALHNWPGLPAGQMGVRVGPIMASANRFEVRIRGKGGHAAQPHTTVDPIPIACAIVGQLQTLVSRAVDPLDSAVLTVAKIEAGTVENIIPEEAVIYGTCRMLGRATLDLLVEGLERISTHVAQAHRASAEVLIKPGYPTTVNHPREARFMARVMAAVAGEGQAHADVPPAMTAEDFGFMLERVPGAYGFIGNTPAGQPGINLHHPAYDFNDDILGFGARFWDRLVREWFAA</sequence>
<keyword evidence="5" id="KW-1185">Reference proteome</keyword>
<dbReference type="GO" id="GO:0050118">
    <property type="term" value="F:N-acetyldiaminopimelate deacetylase activity"/>
    <property type="evidence" value="ECO:0007669"/>
    <property type="project" value="UniProtKB-ARBA"/>
</dbReference>
<dbReference type="InterPro" id="IPR036264">
    <property type="entry name" value="Bact_exopeptidase_dim_dom"/>
</dbReference>
<reference evidence="4 5" key="1">
    <citation type="journal article" date="2017" name="Int. J. Syst. Evol. Microbiol.">
        <title>Ramlibacter monticola sp. nov., isolated from forest soil.</title>
        <authorList>
            <person name="Chaudhary D.K."/>
            <person name="Kim J."/>
        </authorList>
    </citation>
    <scope>NUCLEOTIDE SEQUENCE [LARGE SCALE GENOMIC DNA]</scope>
    <source>
        <strain evidence="4 5">KACC 19175</strain>
    </source>
</reference>
<dbReference type="AlphaFoldDB" id="A0A936Z167"/>
<dbReference type="PIRSF" id="PIRSF005962">
    <property type="entry name" value="Pept_M20D_amidohydro"/>
    <property type="match status" value="1"/>
</dbReference>
<comment type="cofactor">
    <cofactor evidence="2">
        <name>Mn(2+)</name>
        <dbReference type="ChEBI" id="CHEBI:29035"/>
    </cofactor>
    <text evidence="2">The Mn(2+) ion enhances activity.</text>
</comment>
<evidence type="ECO:0000313" key="4">
    <source>
        <dbReference type="EMBL" id="MBL0393050.1"/>
    </source>
</evidence>
<feature type="domain" description="Peptidase M20 dimerisation" evidence="3">
    <location>
        <begin position="190"/>
        <end position="284"/>
    </location>
</feature>
<dbReference type="InterPro" id="IPR002933">
    <property type="entry name" value="Peptidase_M20"/>
</dbReference>
<dbReference type="PANTHER" id="PTHR11014:SF63">
    <property type="entry name" value="METALLOPEPTIDASE, PUTATIVE (AFU_ORTHOLOGUE AFUA_6G09600)-RELATED"/>
    <property type="match status" value="1"/>
</dbReference>
<organism evidence="4 5">
    <name type="scientific">Ramlibacter monticola</name>
    <dbReference type="NCBI Taxonomy" id="1926872"/>
    <lineage>
        <taxon>Bacteria</taxon>
        <taxon>Pseudomonadati</taxon>
        <taxon>Pseudomonadota</taxon>
        <taxon>Betaproteobacteria</taxon>
        <taxon>Burkholderiales</taxon>
        <taxon>Comamonadaceae</taxon>
        <taxon>Ramlibacter</taxon>
    </lineage>
</organism>
<feature type="binding site" evidence="2">
    <location>
        <position position="141"/>
    </location>
    <ligand>
        <name>Mn(2+)</name>
        <dbReference type="ChEBI" id="CHEBI:29035"/>
        <label>2</label>
    </ligand>
</feature>
<keyword evidence="2" id="KW-0479">Metal-binding</keyword>
<dbReference type="Pfam" id="PF01546">
    <property type="entry name" value="Peptidase_M20"/>
    <property type="match status" value="1"/>
</dbReference>
<evidence type="ECO:0000256" key="2">
    <source>
        <dbReference type="PIRSR" id="PIRSR005962-1"/>
    </source>
</evidence>
<accession>A0A936Z167</accession>
<evidence type="ECO:0000256" key="1">
    <source>
        <dbReference type="ARBA" id="ARBA00022801"/>
    </source>
</evidence>
<dbReference type="Gene3D" id="3.30.70.360">
    <property type="match status" value="1"/>
</dbReference>
<dbReference type="Pfam" id="PF07687">
    <property type="entry name" value="M20_dimer"/>
    <property type="match status" value="1"/>
</dbReference>
<gene>
    <name evidence="4" type="ORF">JJ685_18065</name>
</gene>
<proteinExistence type="predicted"/>
<dbReference type="Proteomes" id="UP000599109">
    <property type="component" value="Unassembled WGS sequence"/>
</dbReference>
<dbReference type="PANTHER" id="PTHR11014">
    <property type="entry name" value="PEPTIDASE M20 FAMILY MEMBER"/>
    <property type="match status" value="1"/>
</dbReference>
<comment type="caution">
    <text evidence="4">The sequence shown here is derived from an EMBL/GenBank/DDBJ whole genome shotgun (WGS) entry which is preliminary data.</text>
</comment>
<keyword evidence="1" id="KW-0378">Hydrolase</keyword>
<keyword evidence="2" id="KW-0464">Manganese</keyword>
<dbReference type="EMBL" id="JAEQNE010000004">
    <property type="protein sequence ID" value="MBL0393050.1"/>
    <property type="molecule type" value="Genomic_DNA"/>
</dbReference>
<dbReference type="NCBIfam" id="TIGR01891">
    <property type="entry name" value="amidohydrolases"/>
    <property type="match status" value="1"/>
</dbReference>
<dbReference type="CDD" id="cd05666">
    <property type="entry name" value="M20_Acy1-like"/>
    <property type="match status" value="1"/>
</dbReference>
<name>A0A936Z167_9BURK</name>
<feature type="binding site" evidence="2">
    <location>
        <position position="167"/>
    </location>
    <ligand>
        <name>Mn(2+)</name>
        <dbReference type="ChEBI" id="CHEBI:29035"/>
        <label>2</label>
    </ligand>
</feature>
<feature type="binding site" evidence="2">
    <location>
        <position position="108"/>
    </location>
    <ligand>
        <name>Mn(2+)</name>
        <dbReference type="ChEBI" id="CHEBI:29035"/>
        <label>2</label>
    </ligand>
</feature>
<evidence type="ECO:0000259" key="3">
    <source>
        <dbReference type="Pfam" id="PF07687"/>
    </source>
</evidence>
<dbReference type="SUPFAM" id="SSF53187">
    <property type="entry name" value="Zn-dependent exopeptidases"/>
    <property type="match status" value="1"/>
</dbReference>
<evidence type="ECO:0000313" key="5">
    <source>
        <dbReference type="Proteomes" id="UP000599109"/>
    </source>
</evidence>
<dbReference type="RefSeq" id="WP_201675709.1">
    <property type="nucleotide sequence ID" value="NZ_JAEQNE010000004.1"/>
</dbReference>
<dbReference type="Gene3D" id="3.40.630.10">
    <property type="entry name" value="Zn peptidases"/>
    <property type="match status" value="1"/>
</dbReference>
<dbReference type="InterPro" id="IPR017439">
    <property type="entry name" value="Amidohydrolase"/>
</dbReference>
<feature type="binding site" evidence="2">
    <location>
        <position position="366"/>
    </location>
    <ligand>
        <name>Mn(2+)</name>
        <dbReference type="ChEBI" id="CHEBI:29035"/>
        <label>2</label>
    </ligand>
</feature>
<dbReference type="SUPFAM" id="SSF55031">
    <property type="entry name" value="Bacterial exopeptidase dimerisation domain"/>
    <property type="match status" value="1"/>
</dbReference>